<organism evidence="2 3">
    <name type="scientific">Vigna angularis var. angularis</name>
    <dbReference type="NCBI Taxonomy" id="157739"/>
    <lineage>
        <taxon>Eukaryota</taxon>
        <taxon>Viridiplantae</taxon>
        <taxon>Streptophyta</taxon>
        <taxon>Embryophyta</taxon>
        <taxon>Tracheophyta</taxon>
        <taxon>Spermatophyta</taxon>
        <taxon>Magnoliopsida</taxon>
        <taxon>eudicotyledons</taxon>
        <taxon>Gunneridae</taxon>
        <taxon>Pentapetalae</taxon>
        <taxon>rosids</taxon>
        <taxon>fabids</taxon>
        <taxon>Fabales</taxon>
        <taxon>Fabaceae</taxon>
        <taxon>Papilionoideae</taxon>
        <taxon>50 kb inversion clade</taxon>
        <taxon>NPAAA clade</taxon>
        <taxon>indigoferoid/millettioid clade</taxon>
        <taxon>Phaseoleae</taxon>
        <taxon>Vigna</taxon>
    </lineage>
</organism>
<proteinExistence type="predicted"/>
<keyword evidence="1" id="KW-0472">Membrane</keyword>
<keyword evidence="3" id="KW-1185">Reference proteome</keyword>
<dbReference type="EMBL" id="AP015042">
    <property type="protein sequence ID" value="BAT98337.1"/>
    <property type="molecule type" value="Genomic_DNA"/>
</dbReference>
<evidence type="ECO:0000256" key="1">
    <source>
        <dbReference type="SAM" id="Phobius"/>
    </source>
</evidence>
<gene>
    <name evidence="2" type="primary">Vigan.09G198300</name>
    <name evidence="2" type="ORF">VIGAN_09198300</name>
</gene>
<sequence length="71" mass="7929">MIIDGATMKSFQSGATMKSFQSDSKHKKSRIDFIGLYLPLCIFSLVLVEYMLISLSFRLSTSNVGLSMAWS</sequence>
<accession>A0A0S3SZW1</accession>
<dbReference type="Proteomes" id="UP000291084">
    <property type="component" value="Chromosome 9"/>
</dbReference>
<evidence type="ECO:0000313" key="2">
    <source>
        <dbReference type="EMBL" id="BAT98337.1"/>
    </source>
</evidence>
<dbReference type="AlphaFoldDB" id="A0A0S3SZW1"/>
<keyword evidence="1" id="KW-0812">Transmembrane</keyword>
<keyword evidence="1" id="KW-1133">Transmembrane helix</keyword>
<name>A0A0S3SZW1_PHAAN</name>
<evidence type="ECO:0000313" key="3">
    <source>
        <dbReference type="Proteomes" id="UP000291084"/>
    </source>
</evidence>
<protein>
    <submittedName>
        <fullName evidence="2">Uncharacterized protein</fullName>
    </submittedName>
</protein>
<reference evidence="2 3" key="1">
    <citation type="journal article" date="2015" name="Sci. Rep.">
        <title>The power of single molecule real-time sequencing technology in the de novo assembly of a eukaryotic genome.</title>
        <authorList>
            <person name="Sakai H."/>
            <person name="Naito K."/>
            <person name="Ogiso-Tanaka E."/>
            <person name="Takahashi Y."/>
            <person name="Iseki K."/>
            <person name="Muto C."/>
            <person name="Satou K."/>
            <person name="Teruya K."/>
            <person name="Shiroma A."/>
            <person name="Shimoji M."/>
            <person name="Hirano T."/>
            <person name="Itoh T."/>
            <person name="Kaga A."/>
            <person name="Tomooka N."/>
        </authorList>
    </citation>
    <scope>NUCLEOTIDE SEQUENCE [LARGE SCALE GENOMIC DNA]</scope>
    <source>
        <strain evidence="3">cv. Shumari</strain>
    </source>
</reference>
<feature type="transmembrane region" description="Helical" evidence="1">
    <location>
        <begin position="34"/>
        <end position="53"/>
    </location>
</feature>